<dbReference type="InterPro" id="IPR003583">
    <property type="entry name" value="Hlx-hairpin-Hlx_DNA-bd_motif"/>
</dbReference>
<dbReference type="PANTHER" id="PTHR11276:SF28">
    <property type="entry name" value="DNA POLYMERASE LAMBDA"/>
    <property type="match status" value="1"/>
</dbReference>
<dbReference type="Proteomes" id="UP000468591">
    <property type="component" value="Unassembled WGS sequence"/>
</dbReference>
<dbReference type="GO" id="GO:0003677">
    <property type="term" value="F:DNA binding"/>
    <property type="evidence" value="ECO:0007669"/>
    <property type="project" value="UniProtKB-KW"/>
</dbReference>
<sequence length="278" mass="30961">MAENLFIADTLGAVADLLEKQDASTFRVRAYREASTYVATMAQTVREIYQTSGRRGLEDLPTIGVSIAAAIAELLDSGSLGLLDRLRGSADPEKLFLTVPMIGPSLARRIHETLHIDTLEALEAAAVDGRLATVDGIGPRRAESIRHSLNEMLRRRRPRVPQEDVTAPPIGDVLAVDQEYRANVDTLPTIRPRRFNEGGQNRIPILHTERGDCRFTALFSNTATAHRYAKTRDWVVIYYDRDNEPEGQCTVVTEHAGRLNGYRVVRGLEKECSDFYGL</sequence>
<dbReference type="AlphaFoldDB" id="A0A6P0CDT9"/>
<gene>
    <name evidence="4" type="ORF">GV827_13080</name>
</gene>
<dbReference type="Pfam" id="PF14716">
    <property type="entry name" value="HHH_8"/>
    <property type="match status" value="1"/>
</dbReference>
<evidence type="ECO:0000313" key="4">
    <source>
        <dbReference type="EMBL" id="NEK23336.1"/>
    </source>
</evidence>
<accession>A0A6P0CDT9</accession>
<dbReference type="Pfam" id="PF14520">
    <property type="entry name" value="HHH_5"/>
    <property type="match status" value="1"/>
</dbReference>
<evidence type="ECO:0000256" key="1">
    <source>
        <dbReference type="ARBA" id="ARBA00022634"/>
    </source>
</evidence>
<keyword evidence="1" id="KW-0237">DNA synthesis</keyword>
<keyword evidence="2" id="KW-0235">DNA replication</keyword>
<dbReference type="EMBL" id="JAABNT010000007">
    <property type="protein sequence ID" value="NEK23336.1"/>
    <property type="molecule type" value="Genomic_DNA"/>
</dbReference>
<evidence type="ECO:0000259" key="3">
    <source>
        <dbReference type="SMART" id="SM00278"/>
    </source>
</evidence>
<dbReference type="Gene3D" id="1.10.150.110">
    <property type="entry name" value="DNA polymerase beta, N-terminal domain-like"/>
    <property type="match status" value="1"/>
</dbReference>
<dbReference type="InterPro" id="IPR022312">
    <property type="entry name" value="DNA_pol_X"/>
</dbReference>
<keyword evidence="4" id="KW-0238">DNA-binding</keyword>
<dbReference type="InterPro" id="IPR010994">
    <property type="entry name" value="RuvA_2-like"/>
</dbReference>
<dbReference type="GO" id="GO:0006281">
    <property type="term" value="P:DNA repair"/>
    <property type="evidence" value="ECO:0007669"/>
    <property type="project" value="InterPro"/>
</dbReference>
<dbReference type="Gene3D" id="1.10.150.20">
    <property type="entry name" value="5' to 3' exonuclease, C-terminal subdomain"/>
    <property type="match status" value="1"/>
</dbReference>
<reference evidence="4 5" key="1">
    <citation type="submission" date="2020-01" db="EMBL/GenBank/DDBJ databases">
        <title>Sulfitobacter sediminilitoris sp. nov., isolated from a tidal flat.</title>
        <authorList>
            <person name="Park S."/>
            <person name="Yoon J.-H."/>
        </authorList>
    </citation>
    <scope>NUCLEOTIDE SEQUENCE [LARGE SCALE GENOMIC DNA]</scope>
    <source>
        <strain evidence="4 5">JBTF-M27</strain>
    </source>
</reference>
<dbReference type="InterPro" id="IPR010996">
    <property type="entry name" value="HHH_MUS81"/>
</dbReference>
<dbReference type="InterPro" id="IPR027421">
    <property type="entry name" value="DNA_pol_lamdba_lyase_dom_sf"/>
</dbReference>
<organism evidence="4 5">
    <name type="scientific">Sulfitobacter sediminilitoris</name>
    <dbReference type="NCBI Taxonomy" id="2698830"/>
    <lineage>
        <taxon>Bacteria</taxon>
        <taxon>Pseudomonadati</taxon>
        <taxon>Pseudomonadota</taxon>
        <taxon>Alphaproteobacteria</taxon>
        <taxon>Rhodobacterales</taxon>
        <taxon>Roseobacteraceae</taxon>
        <taxon>Sulfitobacter</taxon>
    </lineage>
</organism>
<feature type="domain" description="Helix-hairpin-helix DNA-binding motif class 1" evidence="3">
    <location>
        <begin position="55"/>
        <end position="74"/>
    </location>
</feature>
<evidence type="ECO:0000313" key="5">
    <source>
        <dbReference type="Proteomes" id="UP000468591"/>
    </source>
</evidence>
<keyword evidence="5" id="KW-1185">Reference proteome</keyword>
<name>A0A6P0CDT9_9RHOB</name>
<dbReference type="SUPFAM" id="SSF47802">
    <property type="entry name" value="DNA polymerase beta, N-terminal domain-like"/>
    <property type="match status" value="1"/>
</dbReference>
<proteinExistence type="predicted"/>
<feature type="domain" description="Helix-hairpin-helix DNA-binding motif class 1" evidence="3">
    <location>
        <begin position="94"/>
        <end position="113"/>
    </location>
</feature>
<dbReference type="SUPFAM" id="SSF47781">
    <property type="entry name" value="RuvA domain 2-like"/>
    <property type="match status" value="1"/>
</dbReference>
<feature type="domain" description="Helix-hairpin-helix DNA-binding motif class 1" evidence="3">
    <location>
        <begin position="129"/>
        <end position="148"/>
    </location>
</feature>
<protein>
    <submittedName>
        <fullName evidence="4">DNA-binding protein</fullName>
    </submittedName>
</protein>
<comment type="caution">
    <text evidence="4">The sequence shown here is derived from an EMBL/GenBank/DDBJ whole genome shotgun (WGS) entry which is preliminary data.</text>
</comment>
<evidence type="ECO:0000256" key="2">
    <source>
        <dbReference type="ARBA" id="ARBA00022705"/>
    </source>
</evidence>
<dbReference type="GO" id="GO:0003887">
    <property type="term" value="F:DNA-directed DNA polymerase activity"/>
    <property type="evidence" value="ECO:0007669"/>
    <property type="project" value="InterPro"/>
</dbReference>
<dbReference type="PANTHER" id="PTHR11276">
    <property type="entry name" value="DNA POLYMERASE TYPE-X FAMILY MEMBER"/>
    <property type="match status" value="1"/>
</dbReference>
<dbReference type="SMART" id="SM00278">
    <property type="entry name" value="HhH1"/>
    <property type="match status" value="3"/>
</dbReference>